<evidence type="ECO:0000313" key="2">
    <source>
        <dbReference type="EMBL" id="AKP50682.1"/>
    </source>
</evidence>
<keyword evidence="1" id="KW-1133">Transmembrane helix</keyword>
<dbReference type="Proteomes" id="UP000036520">
    <property type="component" value="Chromosome"/>
</dbReference>
<sequence length="230" mass="25240">MGIILIVVVFAILGYVVSNRLKNKFKKYSQVSLKANLSGKEIAELMLADHNIHNVKVNCVEGQLSDHYNPMNKTVNLSTDVYYGRNAAATAVSAHECGHAVQHANSYAWLKLRSTLVPIQNISGKILNIVLIASLFGGIALFGLPYEAVGVVVVGAYSILTLFSVITLPVEFDASNRALAWVKQRNVVTPEEYDMSKDALKWAAMTYVVAALASMATLAYYMFVFFGNRD</sequence>
<gene>
    <name evidence="2" type="ORF">CA2015_1234</name>
</gene>
<feature type="transmembrane region" description="Helical" evidence="1">
    <location>
        <begin position="151"/>
        <end position="170"/>
    </location>
</feature>
<name>A0A0H4PQY3_9BACT</name>
<dbReference type="AlphaFoldDB" id="A0A0H4PQY3"/>
<protein>
    <submittedName>
        <fullName evidence="2">Peptidase membrane zinc metallopeptidase</fullName>
    </submittedName>
</protein>
<evidence type="ECO:0000313" key="3">
    <source>
        <dbReference type="Proteomes" id="UP000036520"/>
    </source>
</evidence>
<dbReference type="PATRIC" id="fig|320787.5.peg.1361"/>
<accession>A0A0H4PQY3</accession>
<dbReference type="InterPro" id="IPR007395">
    <property type="entry name" value="Zn_peptidase_2"/>
</dbReference>
<dbReference type="PANTHER" id="PTHR36434:SF1">
    <property type="entry name" value="MEMBRANE PROTEASE YUGP-RELATED"/>
    <property type="match status" value="1"/>
</dbReference>
<dbReference type="OrthoDB" id="9784298at2"/>
<keyword evidence="1" id="KW-0812">Transmembrane</keyword>
<dbReference type="KEGG" id="camu:CA2015_1234"/>
<dbReference type="RefSeq" id="WP_048641105.1">
    <property type="nucleotide sequence ID" value="NZ_CAXBGM010000010.1"/>
</dbReference>
<proteinExistence type="predicted"/>
<feature type="transmembrane region" description="Helical" evidence="1">
    <location>
        <begin position="202"/>
        <end position="226"/>
    </location>
</feature>
<dbReference type="EMBL" id="CP012040">
    <property type="protein sequence ID" value="AKP50682.1"/>
    <property type="molecule type" value="Genomic_DNA"/>
</dbReference>
<dbReference type="Pfam" id="PF04298">
    <property type="entry name" value="Zn_peptidase_2"/>
    <property type="match status" value="1"/>
</dbReference>
<organism evidence="2 3">
    <name type="scientific">Cyclobacterium amurskyense</name>
    <dbReference type="NCBI Taxonomy" id="320787"/>
    <lineage>
        <taxon>Bacteria</taxon>
        <taxon>Pseudomonadati</taxon>
        <taxon>Bacteroidota</taxon>
        <taxon>Cytophagia</taxon>
        <taxon>Cytophagales</taxon>
        <taxon>Cyclobacteriaceae</taxon>
        <taxon>Cyclobacterium</taxon>
    </lineage>
</organism>
<reference evidence="2 3" key="1">
    <citation type="submission" date="2015-07" db="EMBL/GenBank/DDBJ databases">
        <authorList>
            <person name="Kim K.M."/>
        </authorList>
    </citation>
    <scope>NUCLEOTIDE SEQUENCE [LARGE SCALE GENOMIC DNA]</scope>
    <source>
        <strain evidence="2 3">KCTC 12363</strain>
    </source>
</reference>
<keyword evidence="3" id="KW-1185">Reference proteome</keyword>
<dbReference type="PANTHER" id="PTHR36434">
    <property type="entry name" value="MEMBRANE PROTEASE YUGP-RELATED"/>
    <property type="match status" value="1"/>
</dbReference>
<dbReference type="STRING" id="320787.CA2015_1234"/>
<evidence type="ECO:0000256" key="1">
    <source>
        <dbReference type="SAM" id="Phobius"/>
    </source>
</evidence>
<feature type="transmembrane region" description="Helical" evidence="1">
    <location>
        <begin position="126"/>
        <end position="144"/>
    </location>
</feature>
<keyword evidence="1" id="KW-0472">Membrane</keyword>